<comment type="caution">
    <text evidence="1">The sequence shown here is derived from an EMBL/GenBank/DDBJ whole genome shotgun (WGS) entry which is preliminary data.</text>
</comment>
<gene>
    <name evidence="1" type="ORF">OMM_12381</name>
</gene>
<reference evidence="2" key="1">
    <citation type="submission" date="2012-11" db="EMBL/GenBank/DDBJ databases">
        <authorList>
            <person name="Lucero-Rivera Y.E."/>
            <person name="Tovar-Ramirez D."/>
        </authorList>
    </citation>
    <scope>NUCLEOTIDE SEQUENCE [LARGE SCALE GENOMIC DNA]</scope>
    <source>
        <strain evidence="2">Araruama</strain>
    </source>
</reference>
<evidence type="ECO:0000313" key="1">
    <source>
        <dbReference type="EMBL" id="ETR66755.1"/>
    </source>
</evidence>
<organism evidence="1 2">
    <name type="scientific">Candidatus Magnetoglobus multicellularis str. Araruama</name>
    <dbReference type="NCBI Taxonomy" id="890399"/>
    <lineage>
        <taxon>Bacteria</taxon>
        <taxon>Pseudomonadati</taxon>
        <taxon>Thermodesulfobacteriota</taxon>
        <taxon>Desulfobacteria</taxon>
        <taxon>Desulfobacterales</taxon>
        <taxon>Desulfobacteraceae</taxon>
        <taxon>Candidatus Magnetoglobus</taxon>
    </lineage>
</organism>
<dbReference type="AlphaFoldDB" id="A0A1V1NW22"/>
<dbReference type="EMBL" id="ATBP01001768">
    <property type="protein sequence ID" value="ETR66755.1"/>
    <property type="molecule type" value="Genomic_DNA"/>
</dbReference>
<sequence length="129" mass="14603">MNDLVGLISQIPVSPGIDYQQVFFIYIAVTQKEEYVTDFIKIVNQQPDKKGGPMLTARDKWLMEGEIKGELKGKLEGEINIINNFRNKGIEWAVISDATGINPQKYENMKLEYQQLVSRATPQQAALTV</sequence>
<proteinExistence type="predicted"/>
<protein>
    <submittedName>
        <fullName evidence="1">Uncharacterized protein</fullName>
    </submittedName>
</protein>
<dbReference type="Proteomes" id="UP000189670">
    <property type="component" value="Unassembled WGS sequence"/>
</dbReference>
<evidence type="ECO:0000313" key="2">
    <source>
        <dbReference type="Proteomes" id="UP000189670"/>
    </source>
</evidence>
<name>A0A1V1NW22_9BACT</name>
<accession>A0A1V1NW22</accession>